<protein>
    <submittedName>
        <fullName evidence="1">Uncharacterized protein</fullName>
    </submittedName>
</protein>
<sequence>MTITSNLIYFKHFEDFPTFIPKAFTSGKKLLSVIGIIAAKAFSKWIPKSIGWILENIMEIGTGEAFGKNFDAYLH</sequence>
<evidence type="ECO:0000313" key="1">
    <source>
        <dbReference type="EMBL" id="EGV98763.1"/>
    </source>
</evidence>
<accession>G3HUF9</accession>
<dbReference type="Proteomes" id="UP000001075">
    <property type="component" value="Unassembled WGS sequence"/>
</dbReference>
<name>G3HUF9_CRIGR</name>
<reference evidence="2" key="1">
    <citation type="journal article" date="2011" name="Nat. Biotechnol.">
        <title>The genomic sequence of the Chinese hamster ovary (CHO)-K1 cell line.</title>
        <authorList>
            <person name="Xu X."/>
            <person name="Nagarajan H."/>
            <person name="Lewis N.E."/>
            <person name="Pan S."/>
            <person name="Cai Z."/>
            <person name="Liu X."/>
            <person name="Chen W."/>
            <person name="Xie M."/>
            <person name="Wang W."/>
            <person name="Hammond S."/>
            <person name="Andersen M.R."/>
            <person name="Neff N."/>
            <person name="Passarelli B."/>
            <person name="Koh W."/>
            <person name="Fan H.C."/>
            <person name="Wang J."/>
            <person name="Gui Y."/>
            <person name="Lee K.H."/>
            <person name="Betenbaugh M.J."/>
            <person name="Quake S.R."/>
            <person name="Famili I."/>
            <person name="Palsson B.O."/>
            <person name="Wang J."/>
        </authorList>
    </citation>
    <scope>NUCLEOTIDE SEQUENCE [LARGE SCALE GENOMIC DNA]</scope>
    <source>
        <strain evidence="2">CHO K1 cell line</strain>
    </source>
</reference>
<proteinExistence type="predicted"/>
<dbReference type="EMBL" id="JH000737">
    <property type="protein sequence ID" value="EGV98763.1"/>
    <property type="molecule type" value="Genomic_DNA"/>
</dbReference>
<organism evidence="1 2">
    <name type="scientific">Cricetulus griseus</name>
    <name type="common">Chinese hamster</name>
    <name type="synonym">Cricetulus barabensis griseus</name>
    <dbReference type="NCBI Taxonomy" id="10029"/>
    <lineage>
        <taxon>Eukaryota</taxon>
        <taxon>Metazoa</taxon>
        <taxon>Chordata</taxon>
        <taxon>Craniata</taxon>
        <taxon>Vertebrata</taxon>
        <taxon>Euteleostomi</taxon>
        <taxon>Mammalia</taxon>
        <taxon>Eutheria</taxon>
        <taxon>Euarchontoglires</taxon>
        <taxon>Glires</taxon>
        <taxon>Rodentia</taxon>
        <taxon>Myomorpha</taxon>
        <taxon>Muroidea</taxon>
        <taxon>Cricetidae</taxon>
        <taxon>Cricetinae</taxon>
        <taxon>Cricetulus</taxon>
    </lineage>
</organism>
<dbReference type="AlphaFoldDB" id="G3HUF9"/>
<gene>
    <name evidence="1" type="ORF">I79_014569</name>
</gene>
<dbReference type="InParanoid" id="G3HUF9"/>
<evidence type="ECO:0000313" key="2">
    <source>
        <dbReference type="Proteomes" id="UP000001075"/>
    </source>
</evidence>